<reference evidence="7" key="1">
    <citation type="submission" date="2018-06" db="EMBL/GenBank/DDBJ databases">
        <title>Genome assembly of Danube salmon.</title>
        <authorList>
            <person name="Macqueen D.J."/>
            <person name="Gundappa M.K."/>
        </authorList>
    </citation>
    <scope>NUCLEOTIDE SEQUENCE [LARGE SCALE GENOMIC DNA]</scope>
</reference>
<dbReference type="GeneTree" id="ENSGT00730000112019"/>
<evidence type="ECO:0000256" key="3">
    <source>
        <dbReference type="ARBA" id="ARBA00023157"/>
    </source>
</evidence>
<evidence type="ECO:0000256" key="1">
    <source>
        <dbReference type="ARBA" id="ARBA00010868"/>
    </source>
</evidence>
<evidence type="ECO:0000256" key="4">
    <source>
        <dbReference type="RuleBase" id="RU361150"/>
    </source>
</evidence>
<keyword evidence="4" id="KW-0964">Secreted</keyword>
<proteinExistence type="inferred from homology"/>
<sequence length="122" mass="13573">MTIEHCPGCKFGQGHQGFKGGFNVFTFSFSPLSVTQGQMVMDCCLAVSWKEIPIHVVIGYQPQVKGQGCSINAVVFTTRRGLKLCAPTEPTWVTDLMKLMDRLIKKCHETNFKVPSLQAMCM</sequence>
<name>A0A4W5NV29_9TELE</name>
<evidence type="ECO:0000313" key="6">
    <source>
        <dbReference type="Ensembl" id="ENSHHUP00000052769.1"/>
    </source>
</evidence>
<dbReference type="InterPro" id="IPR001811">
    <property type="entry name" value="Chemokine_IL8-like_dom"/>
</dbReference>
<reference evidence="6" key="3">
    <citation type="submission" date="2025-09" db="UniProtKB">
        <authorList>
            <consortium name="Ensembl"/>
        </authorList>
    </citation>
    <scope>IDENTIFICATION</scope>
</reference>
<dbReference type="GO" id="GO:0008009">
    <property type="term" value="F:chemokine activity"/>
    <property type="evidence" value="ECO:0007669"/>
    <property type="project" value="InterPro"/>
</dbReference>
<protein>
    <recommendedName>
        <fullName evidence="4">C-C motif chemokine</fullName>
    </recommendedName>
</protein>
<organism evidence="6 7">
    <name type="scientific">Hucho hucho</name>
    <name type="common">huchen</name>
    <dbReference type="NCBI Taxonomy" id="62062"/>
    <lineage>
        <taxon>Eukaryota</taxon>
        <taxon>Metazoa</taxon>
        <taxon>Chordata</taxon>
        <taxon>Craniata</taxon>
        <taxon>Vertebrata</taxon>
        <taxon>Euteleostomi</taxon>
        <taxon>Actinopterygii</taxon>
        <taxon>Neopterygii</taxon>
        <taxon>Teleostei</taxon>
        <taxon>Protacanthopterygii</taxon>
        <taxon>Salmoniformes</taxon>
        <taxon>Salmonidae</taxon>
        <taxon>Salmoninae</taxon>
        <taxon>Hucho</taxon>
    </lineage>
</organism>
<accession>A0A4W5NV29</accession>
<dbReference type="STRING" id="62062.ENSHHUP00000052769"/>
<keyword evidence="3" id="KW-1015">Disulfide bond</keyword>
<dbReference type="PANTHER" id="PTHR12015:SF108">
    <property type="entry name" value="C-C MOTIF CHEMOKINE 20"/>
    <property type="match status" value="1"/>
</dbReference>
<dbReference type="InterPro" id="IPR036048">
    <property type="entry name" value="Interleukin_8-like_sf"/>
</dbReference>
<dbReference type="SUPFAM" id="SSF54117">
    <property type="entry name" value="Interleukin 8-like chemokines"/>
    <property type="match status" value="1"/>
</dbReference>
<dbReference type="Proteomes" id="UP000314982">
    <property type="component" value="Unassembled WGS sequence"/>
</dbReference>
<dbReference type="InterPro" id="IPR000827">
    <property type="entry name" value="Chemokine_CC_CS"/>
</dbReference>
<evidence type="ECO:0000259" key="5">
    <source>
        <dbReference type="SMART" id="SM00199"/>
    </source>
</evidence>
<dbReference type="PANTHER" id="PTHR12015">
    <property type="entry name" value="SMALL INDUCIBLE CYTOKINE A"/>
    <property type="match status" value="1"/>
</dbReference>
<evidence type="ECO:0000313" key="7">
    <source>
        <dbReference type="Proteomes" id="UP000314982"/>
    </source>
</evidence>
<dbReference type="SMART" id="SM00199">
    <property type="entry name" value="SCY"/>
    <property type="match status" value="1"/>
</dbReference>
<dbReference type="Ensembl" id="ENSHHUT00000054619.1">
    <property type="protein sequence ID" value="ENSHHUP00000052769.1"/>
    <property type="gene ID" value="ENSHHUG00000031697.1"/>
</dbReference>
<dbReference type="GO" id="GO:0006955">
    <property type="term" value="P:immune response"/>
    <property type="evidence" value="ECO:0007669"/>
    <property type="project" value="InterPro"/>
</dbReference>
<comment type="subcellular location">
    <subcellularLocation>
        <location evidence="4">Secreted</location>
    </subcellularLocation>
</comment>
<reference evidence="6" key="2">
    <citation type="submission" date="2025-08" db="UniProtKB">
        <authorList>
            <consortium name="Ensembl"/>
        </authorList>
    </citation>
    <scope>IDENTIFICATION</scope>
</reference>
<feature type="domain" description="Chemokine interleukin-8-like" evidence="5">
    <location>
        <begin position="40"/>
        <end position="100"/>
    </location>
</feature>
<dbReference type="PROSITE" id="PS00472">
    <property type="entry name" value="SMALL_CYTOKINES_CC"/>
    <property type="match status" value="1"/>
</dbReference>
<keyword evidence="2 4" id="KW-0202">Cytokine</keyword>
<dbReference type="GO" id="GO:0005615">
    <property type="term" value="C:extracellular space"/>
    <property type="evidence" value="ECO:0007669"/>
    <property type="project" value="UniProtKB-KW"/>
</dbReference>
<dbReference type="AlphaFoldDB" id="A0A4W5NV29"/>
<keyword evidence="7" id="KW-1185">Reference proteome</keyword>
<evidence type="ECO:0000256" key="2">
    <source>
        <dbReference type="ARBA" id="ARBA00022514"/>
    </source>
</evidence>
<dbReference type="Gene3D" id="2.40.50.40">
    <property type="match status" value="1"/>
</dbReference>
<comment type="similarity">
    <text evidence="1 4">Belongs to the intercrine beta (chemokine CC) family.</text>
</comment>
<dbReference type="InterPro" id="IPR039809">
    <property type="entry name" value="Chemokine_b/g/d"/>
</dbReference>
<dbReference type="Pfam" id="PF00048">
    <property type="entry name" value="IL8"/>
    <property type="match status" value="1"/>
</dbReference>
<keyword evidence="4" id="KW-0145">Chemotaxis</keyword>